<reference evidence="7 8" key="1">
    <citation type="journal article" date="2012" name="BMC Genomics">
        <title>Comparative genomic analysis and phylogenetic position of Theileria equi.</title>
        <authorList>
            <person name="Kappmeyer L.S."/>
            <person name="Thiagarajan M."/>
            <person name="Herndon D.R."/>
            <person name="Ramsay J.D."/>
            <person name="Caler E."/>
            <person name="Djikeng A."/>
            <person name="Gillespie J.J."/>
            <person name="Lau A.O."/>
            <person name="Roalson E.H."/>
            <person name="Silva J.C."/>
            <person name="Silva M.G."/>
            <person name="Suarez C.E."/>
            <person name="Ueti M.W."/>
            <person name="Nene V.M."/>
            <person name="Mealey R.H."/>
            <person name="Knowles D.P."/>
            <person name="Brayton K.A."/>
        </authorList>
    </citation>
    <scope>NUCLEOTIDE SEQUENCE [LARGE SCALE GENOMIC DNA]</scope>
    <source>
        <strain evidence="7 8">WA</strain>
    </source>
</reference>
<dbReference type="VEuPathDB" id="PiroplasmaDB:BEWA_038490"/>
<dbReference type="InterPro" id="IPR022052">
    <property type="entry name" value="Histone-bd_RBBP4-like_N"/>
</dbReference>
<evidence type="ECO:0000313" key="7">
    <source>
        <dbReference type="EMBL" id="EKX73812.1"/>
    </source>
</evidence>
<evidence type="ECO:0000259" key="6">
    <source>
        <dbReference type="Pfam" id="PF12265"/>
    </source>
</evidence>
<feature type="region of interest" description="Disordered" evidence="5">
    <location>
        <begin position="103"/>
        <end position="163"/>
    </location>
</feature>
<protein>
    <submittedName>
        <fullName evidence="7">Chromatin assembly factor 1 subunit, putative</fullName>
        <ecNumber evidence="7">2.3.1.48</ecNumber>
    </submittedName>
</protein>
<dbReference type="STRING" id="1537102.L1LEH0"/>
<sequence>MWTEGCASSSPHWEAPSPSLCGHFPFIYQRHTFVECLFRFLQRGPARLRFGDLLRSVRDLLDSRTAFSGERGGKSRNFGGRCDNAGKMDSVILSGHSQCKIKRKYPINRPEGGDGTISTTSSTHGSTTHGSSFSAPNTHATPYSMDLQTDTTPGEPEEDGDPYYTWRRNAPFLYNSLVVHNLDWPSLVVDFMDDSSNYRIKNGTISHRLLLGTHTSGAETEYAMVAEVRTPTATLYENLATCENYSGFVGARSAAHAGPAQTTSDQDEKATTIARTSSQPVSQVPSLDIKARVVHPGEINRISHVPESSFKFVTQTNCGLLLLFDYSKHPLNPRDLKSAPQMVLSNGHTAEGYGISWHSPNKFASCASDGTVCVWDLNKKAQSFTASLDGIHDGVPMVEPLGVVNVEAIPLNDLEHVPKEESLVCVACDDSSARIVDFRAGKATKVFSYQNGETNCLSFNRFDARIFVTGDSNGFVSLWDVRREDGPIKQFEHHKESISQVEFCNGSAGIFASASHDSTLCIWDLACKDDELRFIHAGHRGPVSDLSWCKLGPFGVAHVGFMLASVGSDNSLHCFSLDFLGL</sequence>
<feature type="domain" description="Histone-binding protein RBBP4-like N-terminal" evidence="6">
    <location>
        <begin position="163"/>
        <end position="231"/>
    </location>
</feature>
<dbReference type="PROSITE" id="PS50082">
    <property type="entry name" value="WD_REPEATS_2"/>
    <property type="match status" value="2"/>
</dbReference>
<dbReference type="GO" id="GO:0006325">
    <property type="term" value="P:chromatin organization"/>
    <property type="evidence" value="ECO:0007669"/>
    <property type="project" value="UniProtKB-KW"/>
</dbReference>
<comment type="caution">
    <text evidence="7">The sequence shown here is derived from an EMBL/GenBank/DDBJ whole genome shotgun (WGS) entry which is preliminary data.</text>
</comment>
<dbReference type="Pfam" id="PF00400">
    <property type="entry name" value="WD40"/>
    <property type="match status" value="2"/>
</dbReference>
<dbReference type="AlphaFoldDB" id="L1LEH0"/>
<feature type="compositionally biased region" description="Low complexity" evidence="5">
    <location>
        <begin position="116"/>
        <end position="132"/>
    </location>
</feature>
<dbReference type="OrthoDB" id="427795at2759"/>
<feature type="repeat" description="WD" evidence="4">
    <location>
        <begin position="491"/>
        <end position="525"/>
    </location>
</feature>
<feature type="compositionally biased region" description="Polar residues" evidence="5">
    <location>
        <begin position="133"/>
        <end position="152"/>
    </location>
</feature>
<proteinExistence type="predicted"/>
<dbReference type="InterPro" id="IPR001680">
    <property type="entry name" value="WD40_rpt"/>
</dbReference>
<dbReference type="InterPro" id="IPR036322">
    <property type="entry name" value="WD40_repeat_dom_sf"/>
</dbReference>
<keyword evidence="8" id="KW-1185">Reference proteome</keyword>
<keyword evidence="2" id="KW-0677">Repeat</keyword>
<evidence type="ECO:0000313" key="8">
    <source>
        <dbReference type="Proteomes" id="UP000031512"/>
    </source>
</evidence>
<dbReference type="SMART" id="SM00320">
    <property type="entry name" value="WD40"/>
    <property type="match status" value="5"/>
</dbReference>
<dbReference type="GO" id="GO:0061733">
    <property type="term" value="F:protein-lysine-acetyltransferase activity"/>
    <property type="evidence" value="ECO:0007669"/>
    <property type="project" value="UniProtKB-EC"/>
</dbReference>
<evidence type="ECO:0000256" key="4">
    <source>
        <dbReference type="PROSITE-ProRule" id="PRU00221"/>
    </source>
</evidence>
<gene>
    <name evidence="7" type="ORF">BEWA_038490</name>
</gene>
<dbReference type="SUPFAM" id="SSF50978">
    <property type="entry name" value="WD40 repeat-like"/>
    <property type="match status" value="1"/>
</dbReference>
<evidence type="ECO:0000256" key="5">
    <source>
        <dbReference type="SAM" id="MobiDB-lite"/>
    </source>
</evidence>
<dbReference type="EC" id="2.3.1.48" evidence="7"/>
<feature type="repeat" description="WD" evidence="4">
    <location>
        <begin position="345"/>
        <end position="385"/>
    </location>
</feature>
<dbReference type="PANTHER" id="PTHR22850">
    <property type="entry name" value="WD40 REPEAT FAMILY"/>
    <property type="match status" value="1"/>
</dbReference>
<dbReference type="InterPro" id="IPR050459">
    <property type="entry name" value="WD_repeat_RBAP46/RBAP48/MSI1"/>
</dbReference>
<dbReference type="Gene3D" id="2.130.10.10">
    <property type="entry name" value="YVTN repeat-like/Quinoprotein amine dehydrogenase"/>
    <property type="match status" value="1"/>
</dbReference>
<dbReference type="EMBL" id="ACOU01000002">
    <property type="protein sequence ID" value="EKX73812.1"/>
    <property type="molecule type" value="Genomic_DNA"/>
</dbReference>
<keyword evidence="1 4" id="KW-0853">WD repeat</keyword>
<dbReference type="eggNOG" id="KOG0264">
    <property type="taxonomic scope" value="Eukaryota"/>
</dbReference>
<keyword evidence="7" id="KW-0012">Acyltransferase</keyword>
<evidence type="ECO:0000256" key="2">
    <source>
        <dbReference type="ARBA" id="ARBA00022737"/>
    </source>
</evidence>
<organism evidence="7 8">
    <name type="scientific">Theileria equi strain WA</name>
    <dbReference type="NCBI Taxonomy" id="1537102"/>
    <lineage>
        <taxon>Eukaryota</taxon>
        <taxon>Sar</taxon>
        <taxon>Alveolata</taxon>
        <taxon>Apicomplexa</taxon>
        <taxon>Aconoidasida</taxon>
        <taxon>Piroplasmida</taxon>
        <taxon>Theileriidae</taxon>
        <taxon>Theileria</taxon>
    </lineage>
</organism>
<keyword evidence="7" id="KW-0808">Transferase</keyword>
<dbReference type="RefSeq" id="XP_004833264.1">
    <property type="nucleotide sequence ID" value="XM_004833207.1"/>
</dbReference>
<dbReference type="GeneID" id="15803176"/>
<dbReference type="InterPro" id="IPR015943">
    <property type="entry name" value="WD40/YVTN_repeat-like_dom_sf"/>
</dbReference>
<name>L1LEH0_THEEQ</name>
<dbReference type="KEGG" id="beq:BEWA_038490"/>
<accession>L1LEH0</accession>
<evidence type="ECO:0000256" key="3">
    <source>
        <dbReference type="ARBA" id="ARBA00022853"/>
    </source>
</evidence>
<keyword evidence="3" id="KW-0156">Chromatin regulator</keyword>
<dbReference type="Pfam" id="PF12265">
    <property type="entry name" value="CAF1C_H4-bd"/>
    <property type="match status" value="1"/>
</dbReference>
<dbReference type="Proteomes" id="UP000031512">
    <property type="component" value="Unassembled WGS sequence"/>
</dbReference>
<evidence type="ECO:0000256" key="1">
    <source>
        <dbReference type="ARBA" id="ARBA00022574"/>
    </source>
</evidence>